<accession>A0A5E4QEL1</accession>
<dbReference type="PROSITE" id="PS51675">
    <property type="entry name" value="SAM_MT_TRM10"/>
    <property type="match status" value="1"/>
</dbReference>
<reference evidence="3 4" key="1">
    <citation type="submission" date="2017-07" db="EMBL/GenBank/DDBJ databases">
        <authorList>
            <person name="Talla V."/>
            <person name="Backstrom N."/>
        </authorList>
    </citation>
    <scope>NUCLEOTIDE SEQUENCE [LARGE SCALE GENOMIC DNA]</scope>
</reference>
<feature type="coiled-coil region" evidence="1">
    <location>
        <begin position="66"/>
        <end position="107"/>
    </location>
</feature>
<dbReference type="EMBL" id="FZQP02002515">
    <property type="protein sequence ID" value="VVC95975.1"/>
    <property type="molecule type" value="Genomic_DNA"/>
</dbReference>
<protein>
    <recommendedName>
        <fullName evidence="2">SAM-dependent MTase TRM10-type domain-containing protein</fullName>
    </recommendedName>
</protein>
<evidence type="ECO:0000313" key="4">
    <source>
        <dbReference type="Proteomes" id="UP000324832"/>
    </source>
</evidence>
<dbReference type="AlphaFoldDB" id="A0A5E4QEL1"/>
<keyword evidence="1" id="KW-0175">Coiled coil</keyword>
<name>A0A5E4QEL1_9NEOP</name>
<dbReference type="Proteomes" id="UP000324832">
    <property type="component" value="Unassembled WGS sequence"/>
</dbReference>
<keyword evidence="4" id="KW-1185">Reference proteome</keyword>
<sequence>MDFFSDDSDNELYEAGIFDTVAILDAGGGINKRRKLAKDVQRAQRDKDLGLAAYFETKAENVGLDSKKIELENRKLELNCNKLELENAKLELENVKLEVEIRQLQQNMNC</sequence>
<evidence type="ECO:0000256" key="1">
    <source>
        <dbReference type="SAM" id="Coils"/>
    </source>
</evidence>
<evidence type="ECO:0000313" key="3">
    <source>
        <dbReference type="EMBL" id="VVC95975.1"/>
    </source>
</evidence>
<dbReference type="InterPro" id="IPR028564">
    <property type="entry name" value="MT_TRM10-typ"/>
</dbReference>
<gene>
    <name evidence="3" type="ORF">LSINAPIS_LOCUS7578</name>
</gene>
<feature type="domain" description="SAM-dependent MTase TRM10-type" evidence="2">
    <location>
        <begin position="1"/>
        <end position="106"/>
    </location>
</feature>
<proteinExistence type="predicted"/>
<evidence type="ECO:0000259" key="2">
    <source>
        <dbReference type="PROSITE" id="PS51675"/>
    </source>
</evidence>
<organism evidence="3 4">
    <name type="scientific">Leptidea sinapis</name>
    <dbReference type="NCBI Taxonomy" id="189913"/>
    <lineage>
        <taxon>Eukaryota</taxon>
        <taxon>Metazoa</taxon>
        <taxon>Ecdysozoa</taxon>
        <taxon>Arthropoda</taxon>
        <taxon>Hexapoda</taxon>
        <taxon>Insecta</taxon>
        <taxon>Pterygota</taxon>
        <taxon>Neoptera</taxon>
        <taxon>Endopterygota</taxon>
        <taxon>Lepidoptera</taxon>
        <taxon>Glossata</taxon>
        <taxon>Ditrysia</taxon>
        <taxon>Papilionoidea</taxon>
        <taxon>Pieridae</taxon>
        <taxon>Dismorphiinae</taxon>
        <taxon>Leptidea</taxon>
    </lineage>
</organism>